<evidence type="ECO:0000256" key="5">
    <source>
        <dbReference type="RuleBase" id="RU003690"/>
    </source>
</evidence>
<comment type="caution">
    <text evidence="8">The sequence shown here is derived from an EMBL/GenBank/DDBJ whole genome shotgun (WGS) entry which is preliminary data.</text>
</comment>
<dbReference type="PANTHER" id="PTHR10353">
    <property type="entry name" value="GLYCOSYL HYDROLASE"/>
    <property type="match status" value="1"/>
</dbReference>
<evidence type="ECO:0008006" key="10">
    <source>
        <dbReference type="Google" id="ProtNLM"/>
    </source>
</evidence>
<evidence type="ECO:0000313" key="9">
    <source>
        <dbReference type="Proteomes" id="UP000315295"/>
    </source>
</evidence>
<comment type="similarity">
    <text evidence="1 5">Belongs to the glycosyl hydrolase 1 family.</text>
</comment>
<dbReference type="InterPro" id="IPR033132">
    <property type="entry name" value="GH_1_N_CS"/>
</dbReference>
<keyword evidence="7" id="KW-0732">Signal</keyword>
<feature type="chain" id="PRO_5021914996" description="Beta-glucosidase" evidence="7">
    <location>
        <begin position="28"/>
        <end position="522"/>
    </location>
</feature>
<organism evidence="8 9">
    <name type="scientific">Malus baccata</name>
    <name type="common">Siberian crab apple</name>
    <name type="synonym">Pyrus baccata</name>
    <dbReference type="NCBI Taxonomy" id="106549"/>
    <lineage>
        <taxon>Eukaryota</taxon>
        <taxon>Viridiplantae</taxon>
        <taxon>Streptophyta</taxon>
        <taxon>Embryophyta</taxon>
        <taxon>Tracheophyta</taxon>
        <taxon>Spermatophyta</taxon>
        <taxon>Magnoliopsida</taxon>
        <taxon>eudicotyledons</taxon>
        <taxon>Gunneridae</taxon>
        <taxon>Pentapetalae</taxon>
        <taxon>rosids</taxon>
        <taxon>fabids</taxon>
        <taxon>Rosales</taxon>
        <taxon>Rosaceae</taxon>
        <taxon>Amygdaloideae</taxon>
        <taxon>Maleae</taxon>
        <taxon>Malus</taxon>
    </lineage>
</organism>
<evidence type="ECO:0000256" key="7">
    <source>
        <dbReference type="SAM" id="SignalP"/>
    </source>
</evidence>
<dbReference type="Gene3D" id="3.20.20.80">
    <property type="entry name" value="Glycosidases"/>
    <property type="match status" value="1"/>
</dbReference>
<dbReference type="STRING" id="106549.A0A540LZR3"/>
<name>A0A540LZR3_MALBA</name>
<evidence type="ECO:0000256" key="3">
    <source>
        <dbReference type="ARBA" id="ARBA00023295"/>
    </source>
</evidence>
<dbReference type="PROSITE" id="PS00653">
    <property type="entry name" value="GLYCOSYL_HYDROL_F1_2"/>
    <property type="match status" value="1"/>
</dbReference>
<feature type="active site" description="Nucleophile" evidence="4">
    <location>
        <position position="420"/>
    </location>
</feature>
<keyword evidence="2 6" id="KW-0378">Hydrolase</keyword>
<reference evidence="8 9" key="1">
    <citation type="journal article" date="2019" name="G3 (Bethesda)">
        <title>Sequencing of a Wild Apple (Malus baccata) Genome Unravels the Differences Between Cultivated and Wild Apple Species Regarding Disease Resistance and Cold Tolerance.</title>
        <authorList>
            <person name="Chen X."/>
        </authorList>
    </citation>
    <scope>NUCLEOTIDE SEQUENCE [LARGE SCALE GENOMIC DNA]</scope>
    <source>
        <strain evidence="9">cv. Shandingzi</strain>
        <tissue evidence="8">Leaves</tissue>
    </source>
</reference>
<proteinExistence type="inferred from homology"/>
<dbReference type="Proteomes" id="UP000315295">
    <property type="component" value="Unassembled WGS sequence"/>
</dbReference>
<dbReference type="AlphaFoldDB" id="A0A540LZR3"/>
<feature type="signal peptide" evidence="7">
    <location>
        <begin position="1"/>
        <end position="27"/>
    </location>
</feature>
<protein>
    <recommendedName>
        <fullName evidence="10">Beta-glucosidase</fullName>
    </recommendedName>
</protein>
<dbReference type="PRINTS" id="PR00131">
    <property type="entry name" value="GLHYDRLASE1"/>
</dbReference>
<evidence type="ECO:0000256" key="2">
    <source>
        <dbReference type="ARBA" id="ARBA00022801"/>
    </source>
</evidence>
<gene>
    <name evidence="8" type="ORF">C1H46_022493</name>
</gene>
<dbReference type="InterPro" id="IPR018120">
    <property type="entry name" value="Glyco_hydro_1_AS"/>
</dbReference>
<dbReference type="SUPFAM" id="SSF51445">
    <property type="entry name" value="(Trans)glycosidases"/>
    <property type="match status" value="1"/>
</dbReference>
<dbReference type="PROSITE" id="PS00572">
    <property type="entry name" value="GLYCOSYL_HYDROL_F1_1"/>
    <property type="match status" value="1"/>
</dbReference>
<evidence type="ECO:0000313" key="8">
    <source>
        <dbReference type="EMBL" id="TQD91977.1"/>
    </source>
</evidence>
<dbReference type="EMBL" id="VIEB01000405">
    <property type="protein sequence ID" value="TQD91977.1"/>
    <property type="molecule type" value="Genomic_DNA"/>
</dbReference>
<keyword evidence="3 6" id="KW-0326">Glycosidase</keyword>
<dbReference type="GO" id="GO:0005975">
    <property type="term" value="P:carbohydrate metabolic process"/>
    <property type="evidence" value="ECO:0007669"/>
    <property type="project" value="InterPro"/>
</dbReference>
<dbReference type="PANTHER" id="PTHR10353:SF27">
    <property type="entry name" value="BETA-GLUCOSIDASE 47"/>
    <property type="match status" value="1"/>
</dbReference>
<dbReference type="GO" id="GO:0008422">
    <property type="term" value="F:beta-glucosidase activity"/>
    <property type="evidence" value="ECO:0007669"/>
    <property type="project" value="TreeGrafter"/>
</dbReference>
<dbReference type="Pfam" id="PF00232">
    <property type="entry name" value="Glyco_hydro_1"/>
    <property type="match status" value="1"/>
</dbReference>
<sequence length="522" mass="59018">MGNFSVLVQAVLTTVQILCFSILKASCNSPISLEGNAASSSFPSDFLFGTASSSYQYEGAYLNDGKALNNWDVFTHEPDRISDGTNGDIAVDQYHLYMEDLDLMNYLGVNSYRFSISWARVLPKGRFGRVNRAGIDHYNKFIDELLRRGIQPYATLTHYDIPQELEDRYGAWLSPQVQADFKHYANTCFKFFGDRVKYWATFNEPNVAVPNGYRLGTYPPARCSIPFGNCTSGDSEREPFIAAHNIILSHAAAVNVYRTKYQKIQGGSIGIVMNAPWFEPISNSLEDKLAAERAISFYMNWFLDPIVLGRYPAEMQDLLGADLPAFSKSDVEMLKKTGLDFIGLNHYTSCYSKDCMFSVCESGTGASRTEGYALRTFEKDGVFIGEPTTIDWLYVYPQGMEKIVTYVKERYNNTPMFLTENGFGEIENSNSSSAELLHDVKRLEYMGSYLQALAKAMRKGADVRGYLVWSLLDNFEWTSGYTIRFGLYHVDYTTLKRTQRLSATWYKQFISNHTVQASSTSS</sequence>
<evidence type="ECO:0000256" key="4">
    <source>
        <dbReference type="PROSITE-ProRule" id="PRU10055"/>
    </source>
</evidence>
<dbReference type="InterPro" id="IPR001360">
    <property type="entry name" value="Glyco_hydro_1"/>
</dbReference>
<evidence type="ECO:0000256" key="1">
    <source>
        <dbReference type="ARBA" id="ARBA00010838"/>
    </source>
</evidence>
<keyword evidence="9" id="KW-1185">Reference proteome</keyword>
<dbReference type="FunFam" id="3.20.20.80:FF:000020">
    <property type="entry name" value="Beta-glucosidase 12"/>
    <property type="match status" value="1"/>
</dbReference>
<evidence type="ECO:0000256" key="6">
    <source>
        <dbReference type="RuleBase" id="RU004468"/>
    </source>
</evidence>
<accession>A0A540LZR3</accession>
<dbReference type="InterPro" id="IPR017853">
    <property type="entry name" value="GH"/>
</dbReference>